<dbReference type="Gene3D" id="3.40.50.300">
    <property type="entry name" value="P-loop containing nucleotide triphosphate hydrolases"/>
    <property type="match status" value="1"/>
</dbReference>
<protein>
    <submittedName>
        <fullName evidence="1">ATP-binding protein</fullName>
    </submittedName>
</protein>
<dbReference type="GO" id="GO:0005524">
    <property type="term" value="F:ATP binding"/>
    <property type="evidence" value="ECO:0007669"/>
    <property type="project" value="UniProtKB-KW"/>
</dbReference>
<accession>A0A2T4FIC5</accession>
<dbReference type="InterPro" id="IPR027417">
    <property type="entry name" value="P-loop_NTPase"/>
</dbReference>
<dbReference type="SUPFAM" id="SSF52540">
    <property type="entry name" value="P-loop containing nucleoside triphosphate hydrolases"/>
    <property type="match status" value="1"/>
</dbReference>
<comment type="caution">
    <text evidence="1">The sequence shown here is derived from an EMBL/GenBank/DDBJ whole genome shotgun (WGS) entry which is preliminary data.</text>
</comment>
<gene>
    <name evidence="1" type="ORF">C9383_21480</name>
</gene>
<name>A0A2T4FIC5_9PSED</name>
<sequence>MNYKSPISSLGVLSMSSITTQSSRIRRAFGTLSQEKAADIENLILRDQLGLTPTIDWDELLKSMRVLIVSEAGTGKTFECRAQHQQLWKGGEPTFFLELSDLAQSPFEDLLSQEEESRFHAWQISQSDVATFFLDSIDELQLTLGSFKVVLNKLSKKLQGNLDRVRIVITTRPIPVDQHLIRRYFPCQISLEDTASPSAERFAEVASGQGKQKDTEEDGDRAAELLIVMLHPLSDTQIREMAATQLVTDIDSFVASIREKNAQDFARRPQDLIELCADWRASRSIRTHREQVSQNVQVKLKARIDRPDEISPARALEGASRLALAALLARKLTIRHNTESDLEANPQSIALDPGRVLSDWSAKDIQILLERSIFGFANYGRVRFHHRSVAEYLAAYRLNNRLSAGMSLKAVKRLLFAETSHNIKVIKPSMRPIAGWLAESNPSIFEEIRDREPEVLLSEGDPESLSPERRVEALQAFVSRYGDGGWRGLKIPSLQVSRFASQDLSSTVREMLERGIENTEVRQLLLQLVAYAEMRDCSDLVYAIATDPSVEDDERLTAIDALVQLTDPRLSTLAREMQEPSERWSERLIRGAINELFPVYLEPEVLVQLLASLSVVTNPASGRMGYLTRTVRDANLSADELQRLFDALSIQLNENVSWSEDWPHICVLRPDFVPLLAIAGLRLSILGLATQRVVEGLVLALAIASSLHLRGEHFKSIRAMFASAPSQIRELVFSSEDNLRQRLKAKNEPWPRLYASNSSGAIYLNHAQDSEWIHAALADRQSPLDMRQLMLEASLMHAADHSQEWTSYVETLRPLVTDNPTLLARIDAALQPPSKSAQMLEYERRDAERELVAARRASDESQYWMDFWQQLIDDPEGVLDSPVGERTLEELWDIMERAPGSNQVSSWNRRFLEQHFGTLVTKHLRARMRTLWPTQCPTLPMDRTQDEVHVVQVRWQLGLTALWAEAEDPLWATKISEAQAWTAAHYIPLEYLGCPAWIEQLAKAFPDVVQSVLGRQLRWELEKVSGHGDYFNVLNVVKNSSSFVAQLFIVDLQSWMSFFIEPVQTEDSGPAIWERPKSVLAILMSQNVEGDRVLLRDTVLEKLRVAGKPTFVHLWLSALFALDPEAATLELARLLLQIVPAAEGPGVDFFSSVFGGRWSRWSFDLGGENFTVSQRVRLLRLAYQHVRPRDDLHREGTFTPTTRDHAEQARNTLLSAVLALTGPEAWAAKMELVVDPLFAHFRDRLALLAKQKAAEEMDKAEMTEDEISLLDDIGEAPPKTRDEMFGLMQDRLDDIDDLLLQDVSPRENWANIKSEKLMRREIARRLRDTANELYTVDQEAVTADEKETDVRMRSSSGQQATIELKVGENGWSGAVLKRTLRDQLLTKYMAADSCKTGCLMLTVASSRQWEHPDTGARIDLGQLRTMLEEEAGQIMEEVGHEVRILVKILDLRPRLNTESATEVNDDAPDQQGIGD</sequence>
<evidence type="ECO:0000313" key="1">
    <source>
        <dbReference type="EMBL" id="PTC23176.1"/>
    </source>
</evidence>
<evidence type="ECO:0000313" key="2">
    <source>
        <dbReference type="Proteomes" id="UP000240476"/>
    </source>
</evidence>
<dbReference type="CDD" id="cd00009">
    <property type="entry name" value="AAA"/>
    <property type="match status" value="1"/>
</dbReference>
<dbReference type="EMBL" id="PYWX01000061">
    <property type="protein sequence ID" value="PTC23176.1"/>
    <property type="molecule type" value="Genomic_DNA"/>
</dbReference>
<keyword evidence="1" id="KW-0547">Nucleotide-binding</keyword>
<reference evidence="1 2" key="1">
    <citation type="submission" date="2018-03" db="EMBL/GenBank/DDBJ databases">
        <title>Draft genome sequence of the type strain of Pseudomonas palleroniana LMG 23076, isolated from rice in Cameroon.</title>
        <authorList>
            <person name="Tambong J.T."/>
        </authorList>
    </citation>
    <scope>NUCLEOTIDE SEQUENCE [LARGE SCALE GENOMIC DNA]</scope>
    <source>
        <strain evidence="1 2">LMG 23076</strain>
    </source>
</reference>
<organism evidence="1 2">
    <name type="scientific">Pseudomonas palleroniana</name>
    <dbReference type="NCBI Taxonomy" id="191390"/>
    <lineage>
        <taxon>Bacteria</taxon>
        <taxon>Pseudomonadati</taxon>
        <taxon>Pseudomonadota</taxon>
        <taxon>Gammaproteobacteria</taxon>
        <taxon>Pseudomonadales</taxon>
        <taxon>Pseudomonadaceae</taxon>
        <taxon>Pseudomonas</taxon>
    </lineage>
</organism>
<dbReference type="Proteomes" id="UP000240476">
    <property type="component" value="Unassembled WGS sequence"/>
</dbReference>
<proteinExistence type="predicted"/>
<keyword evidence="2" id="KW-1185">Reference proteome</keyword>
<keyword evidence="1" id="KW-0067">ATP-binding</keyword>